<feature type="region of interest" description="Disordered" evidence="1">
    <location>
        <begin position="273"/>
        <end position="292"/>
    </location>
</feature>
<dbReference type="EMBL" id="RBRL01000331">
    <property type="protein sequence ID" value="RMQ85066.1"/>
    <property type="molecule type" value="Genomic_DNA"/>
</dbReference>
<feature type="region of interest" description="Disordered" evidence="1">
    <location>
        <begin position="1"/>
        <end position="32"/>
    </location>
</feature>
<reference evidence="2 3" key="1">
    <citation type="submission" date="2018-08" db="EMBL/GenBank/DDBJ databases">
        <title>Recombination of ecologically and evolutionarily significant loci maintains genetic cohesion in the Pseudomonas syringae species complex.</title>
        <authorList>
            <person name="Dillon M."/>
            <person name="Thakur S."/>
            <person name="Almeida R.N.D."/>
            <person name="Weir B.S."/>
            <person name="Guttman D.S."/>
        </authorList>
    </citation>
    <scope>NUCLEOTIDE SEQUENCE [LARGE SCALE GENOMIC DNA]</scope>
    <source>
        <strain evidence="2 3">ICMP 11288</strain>
    </source>
</reference>
<dbReference type="Proteomes" id="UP000277179">
    <property type="component" value="Unassembled WGS sequence"/>
</dbReference>
<evidence type="ECO:0000313" key="3">
    <source>
        <dbReference type="Proteomes" id="UP000277179"/>
    </source>
</evidence>
<dbReference type="RefSeq" id="WP_147473140.1">
    <property type="nucleotide sequence ID" value="NZ_RBRL01000331.1"/>
</dbReference>
<accession>A0A3M4Q3S5</accession>
<sequence>MHVPSPHVYSGHFPAPSTYQQNAKTPEPQQPTTTYLLSNVPKDSPPANLWTGLFPIYEHYPHFGGCDHDDWVSAIKAAMSGLGQSPLSILDEIAPTASGFNIGMKDGFKFHITHEELKLAMSYAKFAGHDEGMVNDARFLFAVMNKRKHVEYQIDAYKVGYRVDLKKHDFGAVLKSADEGIGGHKALELLGLGAQLQHVWSQDVGTQVAVPAIKQFSFKRGMITNGFMDNYGSKAPAPKWIESFIVLKSPPATLPPALEQPGRTQMAVIPDMPSAANDELPDLSSRRHGQKPNDPLLGFYTNRPHMHEAETSVHADVIKLLMSRYGQSPTDVFSKVTFADNDYHVTFRDGFTVKLSREEIELAEEHSQFLGADDGLLKDANFIFAAYIKRQQLQPPIPSFGLSFAAALEGNLNGRTVKNVLEGMGVTRSINYVKRAGDAEGLVLMIGGNSGGLFNQGTLVKEGRYYPGDENAQRHGYQLA</sequence>
<dbReference type="AlphaFoldDB" id="A0A3M4Q3S5"/>
<evidence type="ECO:0000313" key="2">
    <source>
        <dbReference type="EMBL" id="RMQ85066.1"/>
    </source>
</evidence>
<protein>
    <submittedName>
        <fullName evidence="2">Uncharacterized protein</fullName>
    </submittedName>
</protein>
<proteinExistence type="predicted"/>
<name>A0A3M4Q3S5_9PSED</name>
<evidence type="ECO:0000256" key="1">
    <source>
        <dbReference type="SAM" id="MobiDB-lite"/>
    </source>
</evidence>
<organism evidence="2 3">
    <name type="scientific">Pseudomonas salomonii</name>
    <dbReference type="NCBI Taxonomy" id="191391"/>
    <lineage>
        <taxon>Bacteria</taxon>
        <taxon>Pseudomonadati</taxon>
        <taxon>Pseudomonadota</taxon>
        <taxon>Gammaproteobacteria</taxon>
        <taxon>Pseudomonadales</taxon>
        <taxon>Pseudomonadaceae</taxon>
        <taxon>Pseudomonas</taxon>
    </lineage>
</organism>
<comment type="caution">
    <text evidence="2">The sequence shown here is derived from an EMBL/GenBank/DDBJ whole genome shotgun (WGS) entry which is preliminary data.</text>
</comment>
<gene>
    <name evidence="2" type="ORF">ALP97_00566</name>
</gene>